<comment type="caution">
    <text evidence="2">The sequence shown here is derived from an EMBL/GenBank/DDBJ whole genome shotgun (WGS) entry which is preliminary data.</text>
</comment>
<accession>A0A9Q1K3A5</accession>
<proteinExistence type="predicted"/>
<reference evidence="2" key="1">
    <citation type="submission" date="2022-04" db="EMBL/GenBank/DDBJ databases">
        <title>Carnegiea gigantea Genome sequencing and assembly v2.</title>
        <authorList>
            <person name="Copetti D."/>
            <person name="Sanderson M.J."/>
            <person name="Burquez A."/>
            <person name="Wojciechowski M.F."/>
        </authorList>
    </citation>
    <scope>NUCLEOTIDE SEQUENCE</scope>
    <source>
        <strain evidence="2">SGP5-SGP5p</strain>
        <tissue evidence="2">Aerial part</tissue>
    </source>
</reference>
<evidence type="ECO:0000313" key="3">
    <source>
        <dbReference type="Proteomes" id="UP001153076"/>
    </source>
</evidence>
<gene>
    <name evidence="2" type="ORF">Cgig2_017708</name>
</gene>
<name>A0A9Q1K3A5_9CARY</name>
<keyword evidence="3" id="KW-1185">Reference proteome</keyword>
<organism evidence="2 3">
    <name type="scientific">Carnegiea gigantea</name>
    <dbReference type="NCBI Taxonomy" id="171969"/>
    <lineage>
        <taxon>Eukaryota</taxon>
        <taxon>Viridiplantae</taxon>
        <taxon>Streptophyta</taxon>
        <taxon>Embryophyta</taxon>
        <taxon>Tracheophyta</taxon>
        <taxon>Spermatophyta</taxon>
        <taxon>Magnoliopsida</taxon>
        <taxon>eudicotyledons</taxon>
        <taxon>Gunneridae</taxon>
        <taxon>Pentapetalae</taxon>
        <taxon>Caryophyllales</taxon>
        <taxon>Cactineae</taxon>
        <taxon>Cactaceae</taxon>
        <taxon>Cactoideae</taxon>
        <taxon>Echinocereeae</taxon>
        <taxon>Carnegiea</taxon>
    </lineage>
</organism>
<dbReference type="Proteomes" id="UP001153076">
    <property type="component" value="Unassembled WGS sequence"/>
</dbReference>
<dbReference type="EMBL" id="JAKOGI010000391">
    <property type="protein sequence ID" value="KAJ8435729.1"/>
    <property type="molecule type" value="Genomic_DNA"/>
</dbReference>
<dbReference type="PANTHER" id="PTHR35686:SF1">
    <property type="entry name" value="KINETOCHORE PROTEIN"/>
    <property type="match status" value="1"/>
</dbReference>
<feature type="region of interest" description="Disordered" evidence="1">
    <location>
        <begin position="315"/>
        <end position="335"/>
    </location>
</feature>
<sequence length="495" mass="56009">MEKPSVPIRYQKGQTTMDEIFSFSSNKHMGLGFSSDDEVEAPDFEEERYLDSPIRAVSRSLGLERDGSTFEIHEQRPSHEGDKMFVSSVVAGCTVSETLDLYAKGKQKLFNPCTWSAASEDAKRPVDNYSTKGYISEVYAAGDRPRMRAKSSSYCQGHRKRTFWSSIQKCEDRNSSSVDDMQDEPESIDYWPVDESVSEQLGCSDVKQMSDSNLTSLVESDIQHDRSRHSMVELLDELQGKRRDPHFKCKMVPNFPVFICCSEKPFLLMGYFCIWHSYLNQITYILQGGKRKGKMGQHTGIRSVSSSGKDIISDEEPCEVMDSGSSTDNEDKTQNPELAVVESKRRTMADKFQEAFGSSVDDGRSSFGVLNKSSSNGVFGRLQQVLQRQKEREMEFRNLQIDIWPKGEARCLDVKILSRSYDARLIVCQCSLLENEELVVKDNDCPTYVSLQSSLENPQRGNFGKTWTIIFSPRVCGDVDLEVANLVRVHPPCSI</sequence>
<dbReference type="PANTHER" id="PTHR35686">
    <property type="entry name" value="KINETOCHORE PROTEIN"/>
    <property type="match status" value="1"/>
</dbReference>
<dbReference type="AlphaFoldDB" id="A0A9Q1K3A5"/>
<dbReference type="OrthoDB" id="1914453at2759"/>
<evidence type="ECO:0000313" key="2">
    <source>
        <dbReference type="EMBL" id="KAJ8435729.1"/>
    </source>
</evidence>
<protein>
    <submittedName>
        <fullName evidence="2">Uncharacterized protein</fullName>
    </submittedName>
</protein>
<evidence type="ECO:0000256" key="1">
    <source>
        <dbReference type="SAM" id="MobiDB-lite"/>
    </source>
</evidence>